<reference evidence="6" key="1">
    <citation type="submission" date="2014-11" db="EMBL/GenBank/DDBJ databases">
        <authorList>
            <person name="Otto D Thomas"/>
            <person name="Naeem Raeece"/>
        </authorList>
    </citation>
    <scope>NUCLEOTIDE SEQUENCE</scope>
</reference>
<comment type="similarity">
    <text evidence="1">Belongs to the inositol monophosphatase superfamily.</text>
</comment>
<evidence type="ECO:0000313" key="6">
    <source>
        <dbReference type="EMBL" id="CEM54788.1"/>
    </source>
</evidence>
<dbReference type="Gene3D" id="1.10.238.10">
    <property type="entry name" value="EF-hand"/>
    <property type="match status" value="1"/>
</dbReference>
<dbReference type="PROSITE" id="PS50222">
    <property type="entry name" value="EF_HAND_2"/>
    <property type="match status" value="1"/>
</dbReference>
<dbReference type="Gene3D" id="3.30.540.10">
    <property type="entry name" value="Fructose-1,6-Bisphosphatase, subunit A, domain 1"/>
    <property type="match status" value="1"/>
</dbReference>
<feature type="compositionally biased region" description="Low complexity" evidence="4">
    <location>
        <begin position="400"/>
        <end position="411"/>
    </location>
</feature>
<dbReference type="VEuPathDB" id="CryptoDB:Cvel_13053"/>
<keyword evidence="3" id="KW-0479">Metal-binding</keyword>
<dbReference type="Gene3D" id="3.40.190.80">
    <property type="match status" value="1"/>
</dbReference>
<dbReference type="GO" id="GO:0005509">
    <property type="term" value="F:calcium ion binding"/>
    <property type="evidence" value="ECO:0007669"/>
    <property type="project" value="InterPro"/>
</dbReference>
<proteinExistence type="inferred from homology"/>
<evidence type="ECO:0000256" key="1">
    <source>
        <dbReference type="ARBA" id="ARBA00009759"/>
    </source>
</evidence>
<gene>
    <name evidence="6" type="ORF">Cvel_13053</name>
</gene>
<feature type="binding site" evidence="3">
    <location>
        <position position="835"/>
    </location>
    <ligand>
        <name>Mg(2+)</name>
        <dbReference type="ChEBI" id="CHEBI:18420"/>
        <label>1</label>
        <note>catalytic</note>
    </ligand>
</feature>
<organism evidence="6">
    <name type="scientific">Chromera velia CCMP2878</name>
    <dbReference type="NCBI Taxonomy" id="1169474"/>
    <lineage>
        <taxon>Eukaryota</taxon>
        <taxon>Sar</taxon>
        <taxon>Alveolata</taxon>
        <taxon>Colpodellida</taxon>
        <taxon>Chromeraceae</taxon>
        <taxon>Chromera</taxon>
    </lineage>
</organism>
<dbReference type="PANTHER" id="PTHR43028:SF5">
    <property type="entry name" value="3'(2'),5'-BISPHOSPHATE NUCLEOTIDASE 1"/>
    <property type="match status" value="1"/>
</dbReference>
<feature type="compositionally biased region" description="Polar residues" evidence="4">
    <location>
        <begin position="345"/>
        <end position="355"/>
    </location>
</feature>
<dbReference type="InterPro" id="IPR011992">
    <property type="entry name" value="EF-hand-dom_pair"/>
</dbReference>
<feature type="compositionally biased region" description="Gly residues" evidence="4">
    <location>
        <begin position="426"/>
        <end position="449"/>
    </location>
</feature>
<sequence length="972" mass="101831">MGQQLAAMKFHVSPSKIHPSLRCLTRWSYQRVCTSWSLFLNHSEGKLLIGSRLFAKITELFLPQVEGIYKHLDKTRSRLLPIMELLAAALISSEVHRKTKFALLFSFFNFNGDGKLTEAEFVVLVRSTLRGLAKMYDAVQPNVADVEHLGRAVFTVVDSRQIRDERVTFHEFLTLAYDQGLERLLVSLQAVEHSADPEFRRLKLLHRPIIPVIDVVSACIDFLERAGAMVREMEALCRSGKLKEAVVNAALREDMRQKIEASRVNKESNMVSFLHSELNGTGLGVAEAAASSSSSGGANGPGGTGGGGMGAAAGAPPSPSGIGKKSVGQACFSEANGGDRPGSRGATSGRPSSKGNAGGASPARGNTGGGSPSRGATGSASPSRRGVAPSRQGSTGGGSPSNAASSSAAEAAPPPPSEPPPASEAAGGGGGPVSFQVGGGGAGAGGGGAPASPASLSVSILSATGVPNFVEAVPGIDPGHPACFVEVSCVKEGEIGPASSLAKDEQPPPFTGPRFVSMAATGPAFEFLSQQRSSERPFPVPSYFKSDHGEKQLIALGKCKFPLLKLLRGPAHSPFEPFEAQLQPADDVVQAVCNLSEAAIKMKLGVHMERKAYPAASVDRVRSFEQIVPDVLYMDRCIAWISPLDGKELLFSAKNDKGQGDKEREALESVCISIGIAERGKPRAGILHFPFAHSGTSEGTTYAALSEYGIFSKESLELSKPMQPHHTERNRQASLASLEAGVRDSPAAAGIRLADPWNHLTREPPQERSLRGGEAAQMIIACQKNLSESTPFFVELFKALGTTKEVPLLSVGAGMNSLVTGRAQMCIAEKVMKWDSCALDAVLRAIGGGIMRMSTGQPVEYGVTTDTSADPSSDAVEGGAVAFALEAGEKRMTPHGIVGAVQPSFLAHSAFLINKLESELASQQPPQKGKEREDPGGGAKGSSQLGREETVGKGGGGAPAPQGVKKAGKERS</sequence>
<dbReference type="EC" id="3.1.3.7" evidence="2"/>
<dbReference type="PANTHER" id="PTHR43028">
    <property type="entry name" value="3'(2'),5'-BISPHOSPHATE NUCLEOTIDASE 1"/>
    <property type="match status" value="1"/>
</dbReference>
<dbReference type="InterPro" id="IPR002048">
    <property type="entry name" value="EF_hand_dom"/>
</dbReference>
<feature type="compositionally biased region" description="Low complexity" evidence="4">
    <location>
        <begin position="312"/>
        <end position="323"/>
    </location>
</feature>
<evidence type="ECO:0000256" key="2">
    <source>
        <dbReference type="ARBA" id="ARBA00012633"/>
    </source>
</evidence>
<dbReference type="SUPFAM" id="SSF47473">
    <property type="entry name" value="EF-hand"/>
    <property type="match status" value="1"/>
</dbReference>
<feature type="compositionally biased region" description="Gly residues" evidence="4">
    <location>
        <begin position="297"/>
        <end position="311"/>
    </location>
</feature>
<feature type="region of interest" description="Disordered" evidence="4">
    <location>
        <begin position="919"/>
        <end position="972"/>
    </location>
</feature>
<dbReference type="InterPro" id="IPR050725">
    <property type="entry name" value="CysQ/Inositol_MonoPase"/>
</dbReference>
<dbReference type="AlphaFoldDB" id="A0A0G4ICI8"/>
<protein>
    <recommendedName>
        <fullName evidence="2">3'(2'),5'-bisphosphate nucleotidase</fullName>
        <ecNumber evidence="2">3.1.3.7</ecNumber>
    </recommendedName>
</protein>
<feature type="domain" description="EF-hand" evidence="5">
    <location>
        <begin position="96"/>
        <end position="131"/>
    </location>
</feature>
<evidence type="ECO:0000256" key="3">
    <source>
        <dbReference type="PIRSR" id="PIRSR600760-2"/>
    </source>
</evidence>
<feature type="compositionally biased region" description="Pro residues" evidence="4">
    <location>
        <begin position="412"/>
        <end position="422"/>
    </location>
</feature>
<dbReference type="InterPro" id="IPR000760">
    <property type="entry name" value="Inositol_monophosphatase-like"/>
</dbReference>
<evidence type="ECO:0000259" key="5">
    <source>
        <dbReference type="PROSITE" id="PS50222"/>
    </source>
</evidence>
<comment type="cofactor">
    <cofactor evidence="3">
        <name>Mg(2+)</name>
        <dbReference type="ChEBI" id="CHEBI:18420"/>
    </cofactor>
</comment>
<dbReference type="EMBL" id="CDMZ01005818">
    <property type="protein sequence ID" value="CEM54788.1"/>
    <property type="molecule type" value="Genomic_DNA"/>
</dbReference>
<keyword evidence="3" id="KW-0460">Magnesium</keyword>
<dbReference type="Pfam" id="PF00459">
    <property type="entry name" value="Inositol_P"/>
    <property type="match status" value="1"/>
</dbReference>
<name>A0A0G4ICI8_9ALVE</name>
<evidence type="ECO:0000256" key="4">
    <source>
        <dbReference type="SAM" id="MobiDB-lite"/>
    </source>
</evidence>
<accession>A0A0G4ICI8</accession>
<feature type="region of interest" description="Disordered" evidence="4">
    <location>
        <begin position="290"/>
        <end position="453"/>
    </location>
</feature>
<dbReference type="GO" id="GO:0008441">
    <property type="term" value="F:3'(2'),5'-bisphosphate nucleotidase activity"/>
    <property type="evidence" value="ECO:0007669"/>
    <property type="project" value="UniProtKB-EC"/>
</dbReference>
<dbReference type="SUPFAM" id="SSF56655">
    <property type="entry name" value="Carbohydrate phosphatase"/>
    <property type="match status" value="1"/>
</dbReference>